<organism evidence="2 3">
    <name type="scientific">Rotaria magnacalcarata</name>
    <dbReference type="NCBI Taxonomy" id="392030"/>
    <lineage>
        <taxon>Eukaryota</taxon>
        <taxon>Metazoa</taxon>
        <taxon>Spiralia</taxon>
        <taxon>Gnathifera</taxon>
        <taxon>Rotifera</taxon>
        <taxon>Eurotatoria</taxon>
        <taxon>Bdelloidea</taxon>
        <taxon>Philodinida</taxon>
        <taxon>Philodinidae</taxon>
        <taxon>Rotaria</taxon>
    </lineage>
</organism>
<proteinExistence type="predicted"/>
<evidence type="ECO:0000256" key="1">
    <source>
        <dbReference type="SAM" id="MobiDB-lite"/>
    </source>
</evidence>
<protein>
    <submittedName>
        <fullName evidence="2">Uncharacterized protein</fullName>
    </submittedName>
</protein>
<gene>
    <name evidence="2" type="ORF">GIL414_LOCUS19868</name>
</gene>
<reference evidence="2" key="1">
    <citation type="submission" date="2021-02" db="EMBL/GenBank/DDBJ databases">
        <authorList>
            <person name="Nowell W R."/>
        </authorList>
    </citation>
    <scope>NUCLEOTIDE SEQUENCE</scope>
</reference>
<feature type="non-terminal residue" evidence="2">
    <location>
        <position position="1"/>
    </location>
</feature>
<feature type="compositionally biased region" description="Basic residues" evidence="1">
    <location>
        <begin position="1"/>
        <end position="10"/>
    </location>
</feature>
<evidence type="ECO:0000313" key="3">
    <source>
        <dbReference type="Proteomes" id="UP000681720"/>
    </source>
</evidence>
<dbReference type="AlphaFoldDB" id="A0A8S2REQ6"/>
<sequence>PYQQRVHRQHQQQLPQRLHRRHPQQVALVLITSTASTTSKIFLWNNSI</sequence>
<dbReference type="Proteomes" id="UP000681720">
    <property type="component" value="Unassembled WGS sequence"/>
</dbReference>
<name>A0A8S2REQ6_9BILA</name>
<feature type="region of interest" description="Disordered" evidence="1">
    <location>
        <begin position="1"/>
        <end position="20"/>
    </location>
</feature>
<dbReference type="EMBL" id="CAJOBJ010011376">
    <property type="protein sequence ID" value="CAF4159195.1"/>
    <property type="molecule type" value="Genomic_DNA"/>
</dbReference>
<accession>A0A8S2REQ6</accession>
<evidence type="ECO:0000313" key="2">
    <source>
        <dbReference type="EMBL" id="CAF4159195.1"/>
    </source>
</evidence>
<comment type="caution">
    <text evidence="2">The sequence shown here is derived from an EMBL/GenBank/DDBJ whole genome shotgun (WGS) entry which is preliminary data.</text>
</comment>